<name>A0ABV5IRB6_9ACTN</name>
<evidence type="ECO:0000259" key="3">
    <source>
        <dbReference type="Pfam" id="PF08450"/>
    </source>
</evidence>
<dbReference type="RefSeq" id="WP_189650425.1">
    <property type="nucleotide sequence ID" value="NZ_BMRC01000013.1"/>
</dbReference>
<comment type="caution">
    <text evidence="4">The sequence shown here is derived from an EMBL/GenBank/DDBJ whole genome shotgun (WGS) entry which is preliminary data.</text>
</comment>
<proteinExistence type="inferred from homology"/>
<dbReference type="PANTHER" id="PTHR47572">
    <property type="entry name" value="LIPOPROTEIN-RELATED"/>
    <property type="match status" value="1"/>
</dbReference>
<evidence type="ECO:0000313" key="5">
    <source>
        <dbReference type="Proteomes" id="UP001589647"/>
    </source>
</evidence>
<gene>
    <name evidence="4" type="ORF">ACFFV7_38095</name>
</gene>
<organism evidence="4 5">
    <name type="scientific">Nonomuraea spiralis</name>
    <dbReference type="NCBI Taxonomy" id="46182"/>
    <lineage>
        <taxon>Bacteria</taxon>
        <taxon>Bacillati</taxon>
        <taxon>Actinomycetota</taxon>
        <taxon>Actinomycetes</taxon>
        <taxon>Streptosporangiales</taxon>
        <taxon>Streptosporangiaceae</taxon>
        <taxon>Nonomuraea</taxon>
    </lineage>
</organism>
<dbReference type="InterPro" id="IPR011042">
    <property type="entry name" value="6-blade_b-propeller_TolB-like"/>
</dbReference>
<dbReference type="Pfam" id="PF08450">
    <property type="entry name" value="SGL"/>
    <property type="match status" value="1"/>
</dbReference>
<dbReference type="EMBL" id="JBHMEI010000044">
    <property type="protein sequence ID" value="MFB9207056.1"/>
    <property type="molecule type" value="Genomic_DNA"/>
</dbReference>
<dbReference type="Gene3D" id="2.120.10.30">
    <property type="entry name" value="TolB, C-terminal domain"/>
    <property type="match status" value="1"/>
</dbReference>
<evidence type="ECO:0000256" key="2">
    <source>
        <dbReference type="ARBA" id="ARBA00022801"/>
    </source>
</evidence>
<dbReference type="InterPro" id="IPR051262">
    <property type="entry name" value="SMP-30/CGR1_Lactonase"/>
</dbReference>
<accession>A0ABV5IRB6</accession>
<sequence length="277" mass="29336">MTETKTLATGLCVGESPRWHEGRLWFSHWGEQEIVALTPGGDREVIARGPKPAGFCLDWLPGGSLLVTGERELLRMEPGGTTAVHADLGKLPAGPNEVVVDGHGRVYVNCVGFDFGRADFAPGVIALVGPDGEARVVAEDLYFPNGMVVTPDGSTLIVAESWTRRLTAYDIGADGSLSGRRVWAPVGGDGICLDAEGAIWTQVDDERGAACLRVREGGEVLDRIELDRACFASALGGPDGRTLFMMVAVFPGVERMAEMFAARTGQVRTATVAVPGA</sequence>
<keyword evidence="2" id="KW-0378">Hydrolase</keyword>
<dbReference type="Proteomes" id="UP001589647">
    <property type="component" value="Unassembled WGS sequence"/>
</dbReference>
<keyword evidence="5" id="KW-1185">Reference proteome</keyword>
<dbReference type="PANTHER" id="PTHR47572:SF4">
    <property type="entry name" value="LACTONASE DRP35"/>
    <property type="match status" value="1"/>
</dbReference>
<dbReference type="SUPFAM" id="SSF63829">
    <property type="entry name" value="Calcium-dependent phosphotriesterase"/>
    <property type="match status" value="1"/>
</dbReference>
<comment type="similarity">
    <text evidence="1">Belongs to the SMP-30/CGR1 family.</text>
</comment>
<evidence type="ECO:0000256" key="1">
    <source>
        <dbReference type="ARBA" id="ARBA00008853"/>
    </source>
</evidence>
<dbReference type="InterPro" id="IPR013658">
    <property type="entry name" value="SGL"/>
</dbReference>
<protein>
    <submittedName>
        <fullName evidence="4">SMP-30/gluconolactonase/LRE family protein</fullName>
    </submittedName>
</protein>
<feature type="domain" description="SMP-30/Gluconolactonase/LRE-like region" evidence="3">
    <location>
        <begin position="13"/>
        <end position="247"/>
    </location>
</feature>
<reference evidence="4 5" key="1">
    <citation type="submission" date="2024-09" db="EMBL/GenBank/DDBJ databases">
        <authorList>
            <person name="Sun Q."/>
            <person name="Mori K."/>
        </authorList>
    </citation>
    <scope>NUCLEOTIDE SEQUENCE [LARGE SCALE GENOMIC DNA]</scope>
    <source>
        <strain evidence="4 5">CCM 3426</strain>
    </source>
</reference>
<evidence type="ECO:0000313" key="4">
    <source>
        <dbReference type="EMBL" id="MFB9207056.1"/>
    </source>
</evidence>